<evidence type="ECO:0000259" key="7">
    <source>
        <dbReference type="Pfam" id="PF02463"/>
    </source>
</evidence>
<keyword evidence="6" id="KW-0539">Nucleus</keyword>
<dbReference type="PANTHER" id="PTHR18937">
    <property type="entry name" value="STRUCTURAL MAINTENANCE OF CHROMOSOMES SMC FAMILY MEMBER"/>
    <property type="match status" value="1"/>
</dbReference>
<dbReference type="GO" id="GO:0005524">
    <property type="term" value="F:ATP binding"/>
    <property type="evidence" value="ECO:0007669"/>
    <property type="project" value="UniProtKB-KW"/>
</dbReference>
<dbReference type="GO" id="GO:0007076">
    <property type="term" value="P:mitotic chromosome condensation"/>
    <property type="evidence" value="ECO:0007669"/>
    <property type="project" value="TreeGrafter"/>
</dbReference>
<dbReference type="Proteomes" id="UP000233020">
    <property type="component" value="Unplaced"/>
</dbReference>
<sequence>MKPNLGAIAEYKKKEELYLQRVAELNKITHETDNFRQAYENLWKQGLNEFMAGFYRIINKLKENYQMLTFGEDLVDSLNPFSEGIIWKKIFNILGGEKTLSSLALVYALHHYKPTPLYFMDEIDAALDLKNVSIIAFYIYEQTKNISDRLNRIYKTYNVTKSVAVNPKEIASKGLC</sequence>
<accession>A0A2K5EXX2</accession>
<dbReference type="PANTHER" id="PTHR18937:SF172">
    <property type="entry name" value="STRUCTURAL MAINTENANCE OF CHROMOSOMES PROTEIN"/>
    <property type="match status" value="1"/>
</dbReference>
<reference evidence="8" key="2">
    <citation type="submission" date="2025-09" db="UniProtKB">
        <authorList>
            <consortium name="Ensembl"/>
        </authorList>
    </citation>
    <scope>IDENTIFICATION</scope>
</reference>
<feature type="domain" description="RecF/RecN/SMC N-terminal" evidence="7">
    <location>
        <begin position="50"/>
        <end position="145"/>
    </location>
</feature>
<keyword evidence="9" id="KW-1185">Reference proteome</keyword>
<dbReference type="Ensembl" id="ENSANAT00000056160.1">
    <property type="protein sequence ID" value="ENSANAP00000038072.1"/>
    <property type="gene ID" value="ENSANAG00000036506.1"/>
</dbReference>
<name>A0A2K5EXX2_AOTNA</name>
<evidence type="ECO:0000313" key="8">
    <source>
        <dbReference type="Ensembl" id="ENSANAP00000038072.1"/>
    </source>
</evidence>
<evidence type="ECO:0000256" key="5">
    <source>
        <dbReference type="ARBA" id="ARBA00022840"/>
    </source>
</evidence>
<dbReference type="SUPFAM" id="SSF52540">
    <property type="entry name" value="P-loop containing nucleoside triphosphate hydrolases"/>
    <property type="match status" value="1"/>
</dbReference>
<dbReference type="InterPro" id="IPR027417">
    <property type="entry name" value="P-loop_NTPase"/>
</dbReference>
<evidence type="ECO:0000256" key="1">
    <source>
        <dbReference type="ARBA" id="ARBA00004123"/>
    </source>
</evidence>
<evidence type="ECO:0000256" key="3">
    <source>
        <dbReference type="ARBA" id="ARBA00022454"/>
    </source>
</evidence>
<dbReference type="GO" id="GO:0031981">
    <property type="term" value="C:nuclear lumen"/>
    <property type="evidence" value="ECO:0007669"/>
    <property type="project" value="UniProtKB-ARBA"/>
</dbReference>
<evidence type="ECO:0000256" key="6">
    <source>
        <dbReference type="ARBA" id="ARBA00023242"/>
    </source>
</evidence>
<keyword evidence="3" id="KW-0158">Chromosome</keyword>
<dbReference type="STRING" id="37293.ENSANAP00000038072"/>
<evidence type="ECO:0000256" key="2">
    <source>
        <dbReference type="ARBA" id="ARBA00004286"/>
    </source>
</evidence>
<evidence type="ECO:0000313" key="9">
    <source>
        <dbReference type="Proteomes" id="UP000233020"/>
    </source>
</evidence>
<dbReference type="Gene3D" id="3.40.50.300">
    <property type="entry name" value="P-loop containing nucleotide triphosphate hydrolases"/>
    <property type="match status" value="1"/>
</dbReference>
<dbReference type="AlphaFoldDB" id="A0A2K5EXX2"/>
<evidence type="ECO:0000256" key="4">
    <source>
        <dbReference type="ARBA" id="ARBA00022741"/>
    </source>
</evidence>
<keyword evidence="4" id="KW-0547">Nucleotide-binding</keyword>
<dbReference type="InterPro" id="IPR003395">
    <property type="entry name" value="RecF/RecN/SMC_N"/>
</dbReference>
<organism evidence="8 9">
    <name type="scientific">Aotus nancymaae</name>
    <name type="common">Ma's night monkey</name>
    <dbReference type="NCBI Taxonomy" id="37293"/>
    <lineage>
        <taxon>Eukaryota</taxon>
        <taxon>Metazoa</taxon>
        <taxon>Chordata</taxon>
        <taxon>Craniata</taxon>
        <taxon>Vertebrata</taxon>
        <taxon>Euteleostomi</taxon>
        <taxon>Mammalia</taxon>
        <taxon>Eutheria</taxon>
        <taxon>Euarchontoglires</taxon>
        <taxon>Primates</taxon>
        <taxon>Haplorrhini</taxon>
        <taxon>Platyrrhini</taxon>
        <taxon>Aotidae</taxon>
        <taxon>Aotus</taxon>
    </lineage>
</organism>
<dbReference type="GeneTree" id="ENSGT00900000141094"/>
<proteinExistence type="predicted"/>
<comment type="subcellular location">
    <subcellularLocation>
        <location evidence="2">Chromosome</location>
    </subcellularLocation>
    <subcellularLocation>
        <location evidence="1">Nucleus</location>
    </subcellularLocation>
</comment>
<dbReference type="Pfam" id="PF02463">
    <property type="entry name" value="SMC_N"/>
    <property type="match status" value="1"/>
</dbReference>
<keyword evidence="5" id="KW-0067">ATP-binding</keyword>
<reference evidence="8" key="1">
    <citation type="submission" date="2025-08" db="UniProtKB">
        <authorList>
            <consortium name="Ensembl"/>
        </authorList>
    </citation>
    <scope>IDENTIFICATION</scope>
</reference>
<dbReference type="GO" id="GO:0000796">
    <property type="term" value="C:condensin complex"/>
    <property type="evidence" value="ECO:0007669"/>
    <property type="project" value="TreeGrafter"/>
</dbReference>
<protein>
    <recommendedName>
        <fullName evidence="7">RecF/RecN/SMC N-terminal domain-containing protein</fullName>
    </recommendedName>
</protein>